<evidence type="ECO:0000313" key="7">
    <source>
        <dbReference type="Proteomes" id="UP000663866"/>
    </source>
</evidence>
<keyword evidence="3" id="KW-0963">Cytoplasm</keyword>
<name>A0A819CC68_9BILA</name>
<keyword evidence="4" id="KW-1133">Transmembrane helix</keyword>
<proteinExistence type="predicted"/>
<protein>
    <recommendedName>
        <fullName evidence="3">Ubiquitin thioesterase OTU</fullName>
        <ecNumber evidence="3">3.4.19.12</ecNumber>
    </recommendedName>
</protein>
<gene>
    <name evidence="6" type="ORF">OVN521_LOCUS4742</name>
</gene>
<dbReference type="PROSITE" id="PS50802">
    <property type="entry name" value="OTU"/>
    <property type="match status" value="1"/>
</dbReference>
<dbReference type="AlphaFoldDB" id="A0A819CC68"/>
<dbReference type="GO" id="GO:0030968">
    <property type="term" value="P:endoplasmic reticulum unfolded protein response"/>
    <property type="evidence" value="ECO:0007669"/>
    <property type="project" value="TreeGrafter"/>
</dbReference>
<dbReference type="EC" id="3.4.19.12" evidence="3"/>
<evidence type="ECO:0000259" key="5">
    <source>
        <dbReference type="PROSITE" id="PS50802"/>
    </source>
</evidence>
<dbReference type="EMBL" id="CAJOBG010000448">
    <property type="protein sequence ID" value="CAF3815931.1"/>
    <property type="molecule type" value="Genomic_DNA"/>
</dbReference>
<dbReference type="GO" id="GO:0036503">
    <property type="term" value="P:ERAD pathway"/>
    <property type="evidence" value="ECO:0007669"/>
    <property type="project" value="TreeGrafter"/>
</dbReference>
<dbReference type="GO" id="GO:0016579">
    <property type="term" value="P:protein deubiquitination"/>
    <property type="evidence" value="ECO:0007669"/>
    <property type="project" value="TreeGrafter"/>
</dbReference>
<evidence type="ECO:0000256" key="3">
    <source>
        <dbReference type="RuleBase" id="RU367104"/>
    </source>
</evidence>
<evidence type="ECO:0000256" key="1">
    <source>
        <dbReference type="ARBA" id="ARBA00000707"/>
    </source>
</evidence>
<dbReference type="PANTHER" id="PTHR13312">
    <property type="entry name" value="HIV-INDUCED PROTEIN-7-LIKE PROTEASE"/>
    <property type="match status" value="1"/>
</dbReference>
<sequence length="878" mass="101564">MVYRCTSTEVEESRKEYDDDISDLCLSPTLVPNIRFASMFQGISSADQANFHFTISVAEFNAIINGYDKLKEERPQEYEQLITNKNGIPEILYEFRPAKCDGDGLSLYHSVLRGFDSKDIINVEDLRRNVTRCILVSKLVNFDYYFTEENYKNFIELCNKMKNDSMFSGHMVFMGLTVMYPNYLFFVIVKSKCENGNVSIDVLNYTKNIASYKKCIYILYDGIIGHYSHLNLYNKTRREEEEKHHFKHDNEMMQGLLVEFIRRELKYEGRVDLKNAKLIDQPDIRSNVQDDFDATNVIMEEENISDDAQPLPRNNRAKVSSSSMPIINRDEPIPFDSIKTKQKIVQIPVPTDGHCLFSSLCTVLSSMGKVTVEDLRRQAADSHRKSKTINRIGLFYESNKNFEEYCCDIENTDTWGGELEINAIAELYGILICVVDVNSEKSCINVTKFPSNGASFEKCCYIILNRCHYQPLCLCVGDNSNYEAAIFSSNDRKVEELLYEFISETFPNYKFGSCNNKTDADVLVQQPGERSCDELIDPGNSIVMNASTKPSRKRKLSEIETKLLPASTLGSSNLVNKRSSQYYRPLPPSDNMPTCDSNSDIPNSIRQHYEINSYSTIDPKLNKKMETLKIQDCLGTGVSPPVTLDFYNKHNEQQIKFQTEPTRAFRARYLRDYVPKNERKLDGITKSKLRCPTYFADRNKNHFLDLLIPKMILFDQTPLDPRSIKVEICIVTRPINGCIYIHPYFQFYKPEKNGKYSVDNPIFIQDDFIEGCENLIDTNGILKMRLYLTVINLLESQLLENQIKPFESLYSNGQADKTQFTKCDAFKQKFHLDDLCFAVTLWFRDLNTNDYKRYIDRQYISDISSKMKKYKYRSKNTG</sequence>
<evidence type="ECO:0000256" key="2">
    <source>
        <dbReference type="ARBA" id="ARBA00022801"/>
    </source>
</evidence>
<dbReference type="InterPro" id="IPR003323">
    <property type="entry name" value="OTU_dom"/>
</dbReference>
<keyword evidence="7" id="KW-1185">Reference proteome</keyword>
<accession>A0A819CC68</accession>
<keyword evidence="4" id="KW-0472">Membrane</keyword>
<keyword evidence="3" id="KW-0833">Ubl conjugation pathway</keyword>
<dbReference type="GO" id="GO:0005634">
    <property type="term" value="C:nucleus"/>
    <property type="evidence" value="ECO:0007669"/>
    <property type="project" value="TreeGrafter"/>
</dbReference>
<dbReference type="GO" id="GO:0005829">
    <property type="term" value="C:cytosol"/>
    <property type="evidence" value="ECO:0007669"/>
    <property type="project" value="TreeGrafter"/>
</dbReference>
<comment type="catalytic activity">
    <reaction evidence="1 3">
        <text>Thiol-dependent hydrolysis of ester, thioester, amide, peptide and isopeptide bonds formed by the C-terminal Gly of ubiquitin (a 76-residue protein attached to proteins as an intracellular targeting signal).</text>
        <dbReference type="EC" id="3.4.19.12"/>
    </reaction>
</comment>
<dbReference type="PANTHER" id="PTHR13312:SF0">
    <property type="entry name" value="UBIQUITIN THIOESTERASE OTU1"/>
    <property type="match status" value="1"/>
</dbReference>
<keyword evidence="2 3" id="KW-0378">Hydrolase</keyword>
<evidence type="ECO:0000256" key="4">
    <source>
        <dbReference type="SAM" id="Phobius"/>
    </source>
</evidence>
<comment type="subcellular location">
    <subcellularLocation>
        <location evidence="3">Cytoplasm</location>
    </subcellularLocation>
</comment>
<dbReference type="InterPro" id="IPR038765">
    <property type="entry name" value="Papain-like_cys_pep_sf"/>
</dbReference>
<feature type="domain" description="OTU" evidence="5">
    <location>
        <begin position="344"/>
        <end position="475"/>
    </location>
</feature>
<keyword evidence="3" id="KW-0788">Thiol protease</keyword>
<dbReference type="Pfam" id="PF02338">
    <property type="entry name" value="OTU"/>
    <property type="match status" value="1"/>
</dbReference>
<keyword evidence="4" id="KW-0812">Transmembrane</keyword>
<comment type="function">
    <text evidence="3">Hydrolase that can remove conjugated ubiquitin from proteins and may therefore play an important regulatory role at the level of protein turnover by preventing degradation.</text>
</comment>
<dbReference type="GO" id="GO:0004843">
    <property type="term" value="F:cysteine-type deubiquitinase activity"/>
    <property type="evidence" value="ECO:0007669"/>
    <property type="project" value="UniProtKB-UniRule"/>
</dbReference>
<dbReference type="Gene3D" id="3.90.70.80">
    <property type="match status" value="2"/>
</dbReference>
<dbReference type="Proteomes" id="UP000663866">
    <property type="component" value="Unassembled WGS sequence"/>
</dbReference>
<dbReference type="SUPFAM" id="SSF54001">
    <property type="entry name" value="Cysteine proteinases"/>
    <property type="match status" value="1"/>
</dbReference>
<reference evidence="6" key="1">
    <citation type="submission" date="2021-02" db="EMBL/GenBank/DDBJ databases">
        <authorList>
            <person name="Nowell W R."/>
        </authorList>
    </citation>
    <scope>NUCLEOTIDE SEQUENCE</scope>
</reference>
<evidence type="ECO:0000313" key="6">
    <source>
        <dbReference type="EMBL" id="CAF3815931.1"/>
    </source>
</evidence>
<feature type="transmembrane region" description="Helical" evidence="4">
    <location>
        <begin position="170"/>
        <end position="189"/>
    </location>
</feature>
<organism evidence="6 7">
    <name type="scientific">Rotaria magnacalcarata</name>
    <dbReference type="NCBI Taxonomy" id="392030"/>
    <lineage>
        <taxon>Eukaryota</taxon>
        <taxon>Metazoa</taxon>
        <taxon>Spiralia</taxon>
        <taxon>Gnathifera</taxon>
        <taxon>Rotifera</taxon>
        <taxon>Eurotatoria</taxon>
        <taxon>Bdelloidea</taxon>
        <taxon>Philodinida</taxon>
        <taxon>Philodinidae</taxon>
        <taxon>Rotaria</taxon>
    </lineage>
</organism>
<comment type="caution">
    <text evidence="6">The sequence shown here is derived from an EMBL/GenBank/DDBJ whole genome shotgun (WGS) entry which is preliminary data.</text>
</comment>
<keyword evidence="3" id="KW-0645">Protease</keyword>